<reference evidence="1 2" key="1">
    <citation type="submission" date="2014-07" db="EMBL/GenBank/DDBJ databases">
        <title>Draft Genome Sequence of Gephyronic Acid Producer, Cystobacter violaceus Strain Cb vi76.</title>
        <authorList>
            <person name="Stevens D.C."/>
            <person name="Young J."/>
            <person name="Carmichael R."/>
            <person name="Tan J."/>
            <person name="Taylor R.E."/>
        </authorList>
    </citation>
    <scope>NUCLEOTIDE SEQUENCE [LARGE SCALE GENOMIC DNA]</scope>
    <source>
        <strain evidence="1 2">Cb vi76</strain>
    </source>
</reference>
<evidence type="ECO:0000313" key="2">
    <source>
        <dbReference type="Proteomes" id="UP000028547"/>
    </source>
</evidence>
<organism evidence="1 2">
    <name type="scientific">Archangium violaceum Cb vi76</name>
    <dbReference type="NCBI Taxonomy" id="1406225"/>
    <lineage>
        <taxon>Bacteria</taxon>
        <taxon>Pseudomonadati</taxon>
        <taxon>Myxococcota</taxon>
        <taxon>Myxococcia</taxon>
        <taxon>Myxococcales</taxon>
        <taxon>Cystobacterineae</taxon>
        <taxon>Archangiaceae</taxon>
        <taxon>Archangium</taxon>
    </lineage>
</organism>
<accession>A0A084SQV1</accession>
<proteinExistence type="predicted"/>
<dbReference type="AlphaFoldDB" id="A0A084SQV1"/>
<gene>
    <name evidence="1" type="ORF">Q664_25975</name>
</gene>
<protein>
    <submittedName>
        <fullName evidence="1">Uncharacterized protein</fullName>
    </submittedName>
</protein>
<dbReference type="Proteomes" id="UP000028547">
    <property type="component" value="Unassembled WGS sequence"/>
</dbReference>
<evidence type="ECO:0000313" key="1">
    <source>
        <dbReference type="EMBL" id="KFA90836.1"/>
    </source>
</evidence>
<name>A0A084SQV1_9BACT</name>
<dbReference type="RefSeq" id="WP_043400905.1">
    <property type="nucleotide sequence ID" value="NZ_JPMI01000175.1"/>
</dbReference>
<comment type="caution">
    <text evidence="1">The sequence shown here is derived from an EMBL/GenBank/DDBJ whole genome shotgun (WGS) entry which is preliminary data.</text>
</comment>
<sequence>MGPYLEDTAGNLLVYSISSAGSRIGYRGAEGQDWSLMHSYSPGPLPPEFPQTPFDYGSAIFDSQGEALVSATLEGQATFQGQSFGADTQPSL</sequence>
<dbReference type="EMBL" id="JPMI01000175">
    <property type="protein sequence ID" value="KFA90836.1"/>
    <property type="molecule type" value="Genomic_DNA"/>
</dbReference>